<dbReference type="SMART" id="SM00944">
    <property type="entry name" value="Pro-kuma_activ"/>
    <property type="match status" value="1"/>
</dbReference>
<dbReference type="GO" id="GO:0046872">
    <property type="term" value="F:metal ion binding"/>
    <property type="evidence" value="ECO:0007669"/>
    <property type="project" value="UniProtKB-KW"/>
</dbReference>
<dbReference type="SUPFAM" id="SSF54897">
    <property type="entry name" value="Protease propeptides/inhibitors"/>
    <property type="match status" value="1"/>
</dbReference>
<dbReference type="OrthoDB" id="409122at2759"/>
<protein>
    <submittedName>
        <fullName evidence="12">Aorsin</fullName>
    </submittedName>
</protein>
<dbReference type="GO" id="GO:0004252">
    <property type="term" value="F:serine-type endopeptidase activity"/>
    <property type="evidence" value="ECO:0007669"/>
    <property type="project" value="UniProtKB-UniRule"/>
</dbReference>
<comment type="caution">
    <text evidence="9">Lacks conserved residue(s) required for the propagation of feature annotation.</text>
</comment>
<keyword evidence="6 9" id="KW-0720">Serine protease</keyword>
<dbReference type="SUPFAM" id="SSF52743">
    <property type="entry name" value="Subtilisin-like"/>
    <property type="match status" value="1"/>
</dbReference>
<evidence type="ECO:0000313" key="12">
    <source>
        <dbReference type="EMBL" id="EDU46446.1"/>
    </source>
</evidence>
<dbReference type="EMBL" id="DS231617">
    <property type="protein sequence ID" value="EDU46446.1"/>
    <property type="molecule type" value="Genomic_DNA"/>
</dbReference>
<evidence type="ECO:0000256" key="3">
    <source>
        <dbReference type="ARBA" id="ARBA00022670"/>
    </source>
</evidence>
<dbReference type="PROSITE" id="PS51695">
    <property type="entry name" value="SEDOLISIN"/>
    <property type="match status" value="1"/>
</dbReference>
<dbReference type="InterPro" id="IPR036852">
    <property type="entry name" value="Peptidase_S8/S53_dom_sf"/>
</dbReference>
<dbReference type="PANTHER" id="PTHR14218:SF19">
    <property type="entry name" value="SERINE PROTEASE AORO, PUTATIVE (AFU_ORTHOLOGUE AFUA_6G10250)-RELATED"/>
    <property type="match status" value="1"/>
</dbReference>
<keyword evidence="5 9" id="KW-0378">Hydrolase</keyword>
<dbReference type="KEGG" id="ptrr:6341839"/>
<keyword evidence="3 9" id="KW-0645">Protease</keyword>
<evidence type="ECO:0000256" key="6">
    <source>
        <dbReference type="ARBA" id="ARBA00022825"/>
    </source>
</evidence>
<dbReference type="CDD" id="cd11377">
    <property type="entry name" value="Pro-peptidase_S53"/>
    <property type="match status" value="1"/>
</dbReference>
<dbReference type="AlphaFoldDB" id="B2W2G0"/>
<dbReference type="GO" id="GO:0006508">
    <property type="term" value="P:proteolysis"/>
    <property type="evidence" value="ECO:0007669"/>
    <property type="project" value="UniProtKB-KW"/>
</dbReference>
<evidence type="ECO:0000256" key="5">
    <source>
        <dbReference type="ARBA" id="ARBA00022801"/>
    </source>
</evidence>
<feature type="active site" description="Charge relay system" evidence="9">
    <location>
        <position position="278"/>
    </location>
</feature>
<dbReference type="OMA" id="EWADYLY"/>
<dbReference type="GO" id="GO:0005576">
    <property type="term" value="C:extracellular region"/>
    <property type="evidence" value="ECO:0007669"/>
    <property type="project" value="UniProtKB-SubCell"/>
</dbReference>
<dbReference type="InterPro" id="IPR030400">
    <property type="entry name" value="Sedolisin_dom"/>
</dbReference>
<keyword evidence="7" id="KW-0106">Calcium</keyword>
<dbReference type="InterPro" id="IPR050819">
    <property type="entry name" value="Tripeptidyl-peptidase_I"/>
</dbReference>
<evidence type="ECO:0000256" key="1">
    <source>
        <dbReference type="ARBA" id="ARBA00001913"/>
    </source>
</evidence>
<evidence type="ECO:0000313" key="13">
    <source>
        <dbReference type="Proteomes" id="UP000001471"/>
    </source>
</evidence>
<sequence length="589" mass="64955">MGWRSANPSTHTRTLHEKRDALPSAWTKQSRAPRDAILPVRIGLKQRNLEHGDRFLHDISDPDSPNFGKHWTGEQVANMFAPHPETSDATLDWLHSSGIDRARVKHSHGCNWVEFSASVSELEDLLQTKYYHYKHETGGSRIACDKYGLPHEVREHVDFIMPTIQLDSLKPVAQKLPKMMTEVSPKTGSLDNLDMCRILITINCLRAIYKIPVAKFKHESNRLGIAEWSDYLYLPDLQVFLQRWTSPKITSEVVVDFISIDGGKHSNLTVAKASQVIESALDFQTAYSIIHSQSTRLCQIGDSVNVDSVGTFNIFLDALDGYYCTYQGGNQPYVDSAYPDPNEGGYSGPLQCGGAPVSNVISVSYAQIEGALPVFYQERQCREWMKLALQGVSVIFASGDSGVANTYNSVYPNACLNESAWINGEVAVAVPDGANSYCSGGGFSSVFPRPLFQSSAVETYLTSYARKYGESVFNSSSRGYPDVAALGLNLVIVYLNNTIDVGGTSASAPIFESIINLLNEERLEAGKRPVGFLNPFMYENPGMFNDGTEGWNPGCGTNGFPASKGWDPVTGLGTPNYEKMREVFLALPY</sequence>
<evidence type="ECO:0000256" key="4">
    <source>
        <dbReference type="ARBA" id="ARBA00022723"/>
    </source>
</evidence>
<evidence type="ECO:0000256" key="7">
    <source>
        <dbReference type="ARBA" id="ARBA00022837"/>
    </source>
</evidence>
<dbReference type="eggNOG" id="ENOG502QTN1">
    <property type="taxonomic scope" value="Eukaryota"/>
</dbReference>
<feature type="compositionally biased region" description="Polar residues" evidence="10">
    <location>
        <begin position="1"/>
        <end position="12"/>
    </location>
</feature>
<dbReference type="InterPro" id="IPR015366">
    <property type="entry name" value="S53_propep"/>
</dbReference>
<name>B2W2G0_PYRTR</name>
<dbReference type="STRING" id="426418.B2W2G0"/>
<evidence type="ECO:0000256" key="2">
    <source>
        <dbReference type="ARBA" id="ARBA00004239"/>
    </source>
</evidence>
<gene>
    <name evidence="12" type="ORF">PTRG_03608</name>
</gene>
<keyword evidence="8" id="KW-0865">Zymogen</keyword>
<dbReference type="GO" id="GO:0008240">
    <property type="term" value="F:tripeptidyl-peptidase activity"/>
    <property type="evidence" value="ECO:0007669"/>
    <property type="project" value="TreeGrafter"/>
</dbReference>
<dbReference type="GeneID" id="6341839"/>
<comment type="cofactor">
    <cofactor evidence="1">
        <name>Ca(2+)</name>
        <dbReference type="ChEBI" id="CHEBI:29108"/>
    </cofactor>
</comment>
<comment type="subcellular location">
    <subcellularLocation>
        <location evidence="2">Secreted</location>
        <location evidence="2">Extracellular space</location>
    </subcellularLocation>
</comment>
<keyword evidence="4" id="KW-0479">Metal-binding</keyword>
<dbReference type="Proteomes" id="UP000001471">
    <property type="component" value="Unassembled WGS sequence"/>
</dbReference>
<feature type="domain" description="Peptidase S53" evidence="11">
    <location>
        <begin position="199"/>
        <end position="587"/>
    </location>
</feature>
<dbReference type="RefSeq" id="XP_001933941.2">
    <property type="nucleotide sequence ID" value="XM_001933906.2"/>
</dbReference>
<dbReference type="Pfam" id="PF09286">
    <property type="entry name" value="Pro-kuma_activ"/>
    <property type="match status" value="1"/>
</dbReference>
<accession>B2W2G0</accession>
<feature type="active site" description="Charge relay system" evidence="9">
    <location>
        <position position="282"/>
    </location>
</feature>
<evidence type="ECO:0000256" key="10">
    <source>
        <dbReference type="SAM" id="MobiDB-lite"/>
    </source>
</evidence>
<dbReference type="CDD" id="cd04056">
    <property type="entry name" value="Peptidases_S53"/>
    <property type="match status" value="1"/>
</dbReference>
<dbReference type="MEROPS" id="S53.007"/>
<evidence type="ECO:0000259" key="11">
    <source>
        <dbReference type="PROSITE" id="PS51695"/>
    </source>
</evidence>
<feature type="region of interest" description="Disordered" evidence="10">
    <location>
        <begin position="1"/>
        <end position="30"/>
    </location>
</feature>
<dbReference type="PANTHER" id="PTHR14218">
    <property type="entry name" value="PROTEASE S8 TRIPEPTIDYL PEPTIDASE I CLN2"/>
    <property type="match status" value="1"/>
</dbReference>
<evidence type="ECO:0000256" key="8">
    <source>
        <dbReference type="ARBA" id="ARBA00023145"/>
    </source>
</evidence>
<reference evidence="13" key="1">
    <citation type="journal article" date="2013" name="G3 (Bethesda)">
        <title>Comparative genomics of a plant-pathogenic fungus, Pyrenophora tritici-repentis, reveals transduplication and the impact of repeat elements on pathogenicity and population divergence.</title>
        <authorList>
            <person name="Manning V.A."/>
            <person name="Pandelova I."/>
            <person name="Dhillon B."/>
            <person name="Wilhelm L.J."/>
            <person name="Goodwin S.B."/>
            <person name="Berlin A.M."/>
            <person name="Figueroa M."/>
            <person name="Freitag M."/>
            <person name="Hane J.K."/>
            <person name="Henrissat B."/>
            <person name="Holman W.H."/>
            <person name="Kodira C.D."/>
            <person name="Martin J."/>
            <person name="Oliver R.P."/>
            <person name="Robbertse B."/>
            <person name="Schackwitz W."/>
            <person name="Schwartz D.C."/>
            <person name="Spatafora J.W."/>
            <person name="Turgeon B.G."/>
            <person name="Yandava C."/>
            <person name="Young S."/>
            <person name="Zhou S."/>
            <person name="Zeng Q."/>
            <person name="Grigoriev I.V."/>
            <person name="Ma L.-J."/>
            <person name="Ciuffetti L.M."/>
        </authorList>
    </citation>
    <scope>NUCLEOTIDE SEQUENCE [LARGE SCALE GENOMIC DNA]</scope>
    <source>
        <strain evidence="13">Pt-1C-BFP</strain>
    </source>
</reference>
<dbReference type="InParanoid" id="B2W2G0"/>
<organism evidence="12 13">
    <name type="scientific">Pyrenophora tritici-repentis (strain Pt-1C-BFP)</name>
    <name type="common">Wheat tan spot fungus</name>
    <name type="synonym">Drechslera tritici-repentis</name>
    <dbReference type="NCBI Taxonomy" id="426418"/>
    <lineage>
        <taxon>Eukaryota</taxon>
        <taxon>Fungi</taxon>
        <taxon>Dikarya</taxon>
        <taxon>Ascomycota</taxon>
        <taxon>Pezizomycotina</taxon>
        <taxon>Dothideomycetes</taxon>
        <taxon>Pleosporomycetidae</taxon>
        <taxon>Pleosporales</taxon>
        <taxon>Pleosporineae</taxon>
        <taxon>Pleosporaceae</taxon>
        <taxon>Pyrenophora</taxon>
    </lineage>
</organism>
<dbReference type="Gene3D" id="3.40.50.200">
    <property type="entry name" value="Peptidase S8/S53 domain"/>
    <property type="match status" value="1"/>
</dbReference>
<proteinExistence type="predicted"/>
<evidence type="ECO:0000256" key="9">
    <source>
        <dbReference type="PROSITE-ProRule" id="PRU01032"/>
    </source>
</evidence>
<feature type="active site" description="Charge relay system" evidence="9">
    <location>
        <position position="505"/>
    </location>
</feature>
<dbReference type="HOGENOM" id="CLU_013783_4_0_1"/>